<keyword evidence="3" id="KW-1185">Reference proteome</keyword>
<accession>G9WSL3</accession>
<evidence type="ECO:0000256" key="1">
    <source>
        <dbReference type="SAM" id="SignalP"/>
    </source>
</evidence>
<feature type="chain" id="PRO_5038474855" description="DUF5666 domain-containing protein" evidence="1">
    <location>
        <begin position="20"/>
        <end position="288"/>
    </location>
</feature>
<feature type="signal peptide" evidence="1">
    <location>
        <begin position="1"/>
        <end position="19"/>
    </location>
</feature>
<evidence type="ECO:0008006" key="4">
    <source>
        <dbReference type="Google" id="ProtNLM"/>
    </source>
</evidence>
<organism evidence="2 3">
    <name type="scientific">Oribacterium asaccharolyticum ACB7</name>
    <dbReference type="NCBI Taxonomy" id="796944"/>
    <lineage>
        <taxon>Bacteria</taxon>
        <taxon>Bacillati</taxon>
        <taxon>Bacillota</taxon>
        <taxon>Clostridia</taxon>
        <taxon>Lachnospirales</taxon>
        <taxon>Lachnospiraceae</taxon>
        <taxon>Oribacterium</taxon>
    </lineage>
</organism>
<sequence>MKKTTIWFCLAGLMLFATACGKKAEDTKNTTQAVQEEPSSEALTENSLSATVQKLENGKLTVETGDGKVMNFDVTGATLDKNWELMPGDEIEIGYEGTEPQDGMKVKKVTVSVPYEFTVEDFNDEQNFYGEITAVTDTSLSVKEIPDFRAAALEGENTEGKKYGDTVTFQRASFETDLTKDGLKVGSEISVYYLGDLNNNPLAFYTITEDSLDDEAADTLRVKGTIETIDGDIFTLKGDDTHSFRFTTNGNDELLKEAEANKGKTVEVSYSTSLKARASLAEAIKVVE</sequence>
<dbReference type="Proteomes" id="UP000003527">
    <property type="component" value="Unassembled WGS sequence"/>
</dbReference>
<keyword evidence="1" id="KW-0732">Signal</keyword>
<comment type="caution">
    <text evidence="2">The sequence shown here is derived from an EMBL/GenBank/DDBJ whole genome shotgun (WGS) entry which is preliminary data.</text>
</comment>
<dbReference type="RefSeq" id="WP_009537736.1">
    <property type="nucleotide sequence ID" value="NZ_JH414506.1"/>
</dbReference>
<dbReference type="HOGENOM" id="CLU_976049_0_0_9"/>
<evidence type="ECO:0000313" key="3">
    <source>
        <dbReference type="Proteomes" id="UP000003527"/>
    </source>
</evidence>
<gene>
    <name evidence="2" type="ORF">HMPREF9624_02079</name>
</gene>
<dbReference type="EMBL" id="AFZD01000006">
    <property type="protein sequence ID" value="EHL13600.1"/>
    <property type="molecule type" value="Genomic_DNA"/>
</dbReference>
<dbReference type="AlphaFoldDB" id="G9WSL3"/>
<reference evidence="2 3" key="1">
    <citation type="submission" date="2011-08" db="EMBL/GenBank/DDBJ databases">
        <title>The Genome Sequence of Oribacterium sp. ACB7.</title>
        <authorList>
            <consortium name="The Broad Institute Genome Sequencing Platform"/>
            <person name="Earl A."/>
            <person name="Ward D."/>
            <person name="Feldgarden M."/>
            <person name="Gevers D."/>
            <person name="Sizova M."/>
            <person name="Hazen A."/>
            <person name="Epstein S."/>
            <person name="Young S.K."/>
            <person name="Zeng Q."/>
            <person name="Gargeya S."/>
            <person name="Fitzgerald M."/>
            <person name="Haas B."/>
            <person name="Abouelleil A."/>
            <person name="Alvarado L."/>
            <person name="Arachchi H.M."/>
            <person name="Berlin A."/>
            <person name="Brown A."/>
            <person name="Chapman S.B."/>
            <person name="Chen Z."/>
            <person name="Dunbar C."/>
            <person name="Freedman E."/>
            <person name="Gearin G."/>
            <person name="Gellesch M."/>
            <person name="Goldberg J."/>
            <person name="Griggs A."/>
            <person name="Gujja S."/>
            <person name="Heiman D."/>
            <person name="Howarth C."/>
            <person name="Larson L."/>
            <person name="Lui A."/>
            <person name="MacDonald P.J.P."/>
            <person name="Montmayeur A."/>
            <person name="Murphy C."/>
            <person name="Neiman D."/>
            <person name="Pearson M."/>
            <person name="Priest M."/>
            <person name="Roberts A."/>
            <person name="Saif S."/>
            <person name="Shea T."/>
            <person name="Shenoy N."/>
            <person name="Sisk P."/>
            <person name="Stolte C."/>
            <person name="Sykes S."/>
            <person name="Wortman J."/>
            <person name="Nusbaum C."/>
            <person name="Birren B."/>
        </authorList>
    </citation>
    <scope>NUCLEOTIDE SEQUENCE [LARGE SCALE GENOMIC DNA]</scope>
    <source>
        <strain evidence="2 3">ACB7</strain>
    </source>
</reference>
<name>G9WSL3_9FIRM</name>
<evidence type="ECO:0000313" key="2">
    <source>
        <dbReference type="EMBL" id="EHL13600.1"/>
    </source>
</evidence>
<dbReference type="PROSITE" id="PS51257">
    <property type="entry name" value="PROKAR_LIPOPROTEIN"/>
    <property type="match status" value="1"/>
</dbReference>
<protein>
    <recommendedName>
        <fullName evidence="4">DUF5666 domain-containing protein</fullName>
    </recommendedName>
</protein>
<dbReference type="PATRIC" id="fig|796944.3.peg.598"/>
<proteinExistence type="predicted"/>